<dbReference type="InterPro" id="IPR000878">
    <property type="entry name" value="4pyrrol_Mease"/>
</dbReference>
<keyword evidence="3 6" id="KW-0808">Transferase</keyword>
<comment type="caution">
    <text evidence="9">The sequence shown here is derived from an EMBL/GenBank/DDBJ whole genome shotgun (WGS) entry which is preliminary data.</text>
</comment>
<dbReference type="Gene3D" id="3.40.50.10090">
    <property type="match status" value="2"/>
</dbReference>
<dbReference type="CDD" id="cd11642">
    <property type="entry name" value="SUMT"/>
    <property type="match status" value="1"/>
</dbReference>
<dbReference type="PROSITE" id="PS00840">
    <property type="entry name" value="SUMT_2"/>
    <property type="match status" value="1"/>
</dbReference>
<evidence type="ECO:0000256" key="4">
    <source>
        <dbReference type="ARBA" id="ARBA00022691"/>
    </source>
</evidence>
<keyword evidence="5" id="KW-0627">Porphyrin biosynthesis</keyword>
<evidence type="ECO:0000313" key="9">
    <source>
        <dbReference type="EMBL" id="MFE8699242.1"/>
    </source>
</evidence>
<dbReference type="GO" id="GO:0032259">
    <property type="term" value="P:methylation"/>
    <property type="evidence" value="ECO:0007669"/>
    <property type="project" value="UniProtKB-KW"/>
</dbReference>
<dbReference type="InterPro" id="IPR003043">
    <property type="entry name" value="Uropor_MeTrfase_CS"/>
</dbReference>
<name>A0ABW6K938_9BACI</name>
<keyword evidence="10" id="KW-1185">Reference proteome</keyword>
<protein>
    <recommendedName>
        <fullName evidence="1">uroporphyrinogen-III C-methyltransferase</fullName>
        <ecNumber evidence="1">2.1.1.107</ecNumber>
    </recommendedName>
</protein>
<dbReference type="EMBL" id="JBIACK010000001">
    <property type="protein sequence ID" value="MFE8699242.1"/>
    <property type="molecule type" value="Genomic_DNA"/>
</dbReference>
<sequence length="492" mass="55031">MGKGKAFLVGAGPGDIGLITVKGLEAIKSADVILYDRLANPKLLDFASSDAELIYCGKLPHRHILRQEAINDLLVSKALEGKIVVRLKGGDPGVFGRVGEEAEKLAAHDIPYEMVPGITSGIAAPLQAGIPVTHREFGESFAVVTAHDKSDEGKPLLNWVGLATGVDTIAFYMGVSNLPYICENLMKYGRKPETPVILIQWGTYGRQKTLEGTLSTIAKKVAEENFKNPAITLVGDIVSLRSKLAWFERKPLYGRQILLPRTGTNESELAKALINEGADVIEFPKWKQRKVRPDKRIMSNLHSYEKILFSSPECVTEFFEMIYEEQIDIRMIDADFYGRSRKSVEELKKKFVFAKLADEMPISGKLLIVGDNKAYRNKVNYTVQYGTCDFLIVNELIVDEQFIPIFQRMLEEASLDSLIFPSSESVRMFVEDVVEKGFISASLVKKLDLFCMGERTKKTAELYGFVSKEQPEVPTIESMLDLLTINRDKVNF</sequence>
<proteinExistence type="inferred from homology"/>
<dbReference type="SUPFAM" id="SSF53790">
    <property type="entry name" value="Tetrapyrrole methylase"/>
    <property type="match status" value="1"/>
</dbReference>
<dbReference type="NCBIfam" id="TIGR01469">
    <property type="entry name" value="cobA_cysG_Cterm"/>
    <property type="match status" value="1"/>
</dbReference>
<dbReference type="GO" id="GO:0004851">
    <property type="term" value="F:uroporphyrin-III C-methyltransferase activity"/>
    <property type="evidence" value="ECO:0007669"/>
    <property type="project" value="UniProtKB-EC"/>
</dbReference>
<evidence type="ECO:0000256" key="6">
    <source>
        <dbReference type="RuleBase" id="RU003960"/>
    </source>
</evidence>
<dbReference type="NCBIfam" id="NF004790">
    <property type="entry name" value="PRK06136.1"/>
    <property type="match status" value="1"/>
</dbReference>
<dbReference type="SUPFAM" id="SSF69618">
    <property type="entry name" value="HemD-like"/>
    <property type="match status" value="1"/>
</dbReference>
<dbReference type="Pfam" id="PF02602">
    <property type="entry name" value="HEM4"/>
    <property type="match status" value="1"/>
</dbReference>
<evidence type="ECO:0000256" key="5">
    <source>
        <dbReference type="ARBA" id="ARBA00023244"/>
    </source>
</evidence>
<dbReference type="InterPro" id="IPR014776">
    <property type="entry name" value="4pyrrole_Mease_sub2"/>
</dbReference>
<evidence type="ECO:0000256" key="2">
    <source>
        <dbReference type="ARBA" id="ARBA00022603"/>
    </source>
</evidence>
<keyword evidence="4" id="KW-0949">S-adenosyl-L-methionine</keyword>
<dbReference type="Proteomes" id="UP001601059">
    <property type="component" value="Unassembled WGS sequence"/>
</dbReference>
<dbReference type="PANTHER" id="PTHR45790:SF3">
    <property type="entry name" value="S-ADENOSYL-L-METHIONINE-DEPENDENT UROPORPHYRINOGEN III METHYLTRANSFERASE, CHLOROPLASTIC"/>
    <property type="match status" value="1"/>
</dbReference>
<dbReference type="InterPro" id="IPR050161">
    <property type="entry name" value="Siro_Cobalamin_biosynth"/>
</dbReference>
<evidence type="ECO:0000259" key="7">
    <source>
        <dbReference type="Pfam" id="PF00590"/>
    </source>
</evidence>
<feature type="domain" description="Tetrapyrrole biosynthesis uroporphyrinogen III synthase" evidence="8">
    <location>
        <begin position="267"/>
        <end position="480"/>
    </location>
</feature>
<evidence type="ECO:0000256" key="3">
    <source>
        <dbReference type="ARBA" id="ARBA00022679"/>
    </source>
</evidence>
<evidence type="ECO:0000313" key="10">
    <source>
        <dbReference type="Proteomes" id="UP001601059"/>
    </source>
</evidence>
<dbReference type="InterPro" id="IPR014777">
    <property type="entry name" value="4pyrrole_Mease_sub1"/>
</dbReference>
<dbReference type="Gene3D" id="3.40.1010.10">
    <property type="entry name" value="Cobalt-precorrin-4 Transmethylase, Domain 1"/>
    <property type="match status" value="1"/>
</dbReference>
<evidence type="ECO:0000256" key="1">
    <source>
        <dbReference type="ARBA" id="ARBA00012162"/>
    </source>
</evidence>
<dbReference type="PANTHER" id="PTHR45790">
    <property type="entry name" value="SIROHEME SYNTHASE-RELATED"/>
    <property type="match status" value="1"/>
</dbReference>
<dbReference type="RefSeq" id="WP_389357283.1">
    <property type="nucleotide sequence ID" value="NZ_JBIACK010000001.1"/>
</dbReference>
<dbReference type="InterPro" id="IPR003754">
    <property type="entry name" value="4pyrrol_synth_uPrphyn_synth"/>
</dbReference>
<dbReference type="InterPro" id="IPR006366">
    <property type="entry name" value="CobA/CysG_C"/>
</dbReference>
<dbReference type="InterPro" id="IPR036108">
    <property type="entry name" value="4pyrrol_syn_uPrphyn_synt_sf"/>
</dbReference>
<organism evidence="9 10">
    <name type="scientific">Cytobacillus spartinae</name>
    <dbReference type="NCBI Taxonomy" id="3299023"/>
    <lineage>
        <taxon>Bacteria</taxon>
        <taxon>Bacillati</taxon>
        <taxon>Bacillota</taxon>
        <taxon>Bacilli</taxon>
        <taxon>Bacillales</taxon>
        <taxon>Bacillaceae</taxon>
        <taxon>Cytobacillus</taxon>
    </lineage>
</organism>
<evidence type="ECO:0000259" key="8">
    <source>
        <dbReference type="Pfam" id="PF02602"/>
    </source>
</evidence>
<keyword evidence="2 6" id="KW-0489">Methyltransferase</keyword>
<dbReference type="Gene3D" id="3.30.950.10">
    <property type="entry name" value="Methyltransferase, Cobalt-precorrin-4 Transmethylase, Domain 2"/>
    <property type="match status" value="1"/>
</dbReference>
<feature type="domain" description="Tetrapyrrole methylase" evidence="7">
    <location>
        <begin position="7"/>
        <end position="217"/>
    </location>
</feature>
<accession>A0ABW6K938</accession>
<dbReference type="Pfam" id="PF00590">
    <property type="entry name" value="TP_methylase"/>
    <property type="match status" value="1"/>
</dbReference>
<dbReference type="PROSITE" id="PS00839">
    <property type="entry name" value="SUMT_1"/>
    <property type="match status" value="1"/>
</dbReference>
<dbReference type="EC" id="2.1.1.107" evidence="1"/>
<gene>
    <name evidence="9" type="primary">cobA</name>
    <name evidence="9" type="ORF">ACFYKX_01260</name>
</gene>
<dbReference type="CDD" id="cd06578">
    <property type="entry name" value="HemD"/>
    <property type="match status" value="1"/>
</dbReference>
<dbReference type="InterPro" id="IPR035996">
    <property type="entry name" value="4pyrrol_Methylase_sf"/>
</dbReference>
<reference evidence="9 10" key="1">
    <citation type="submission" date="2024-08" db="EMBL/GenBank/DDBJ databases">
        <title>Two novel Cytobacillus novel species.</title>
        <authorList>
            <person name="Liu G."/>
        </authorList>
    </citation>
    <scope>NUCLEOTIDE SEQUENCE [LARGE SCALE GENOMIC DNA]</scope>
    <source>
        <strain evidence="9 10">FJAT-54145</strain>
    </source>
</reference>
<comment type="similarity">
    <text evidence="6">Belongs to the precorrin methyltransferase family.</text>
</comment>